<comment type="caution">
    <text evidence="4">The sequence shown here is derived from an EMBL/GenBank/DDBJ whole genome shotgun (WGS) entry which is preliminary data.</text>
</comment>
<keyword evidence="2" id="KW-0812">Transmembrane</keyword>
<dbReference type="Pfam" id="PF01553">
    <property type="entry name" value="Acyltransferase"/>
    <property type="match status" value="1"/>
</dbReference>
<evidence type="ECO:0000259" key="3">
    <source>
        <dbReference type="SMART" id="SM00563"/>
    </source>
</evidence>
<sequence>MGRTKRSPTTSSDFLYASAMFLWRSAITIFFREVRPRGAFHIPQEGPVIFVAAPHNNQFVDMVLALEVWRETRRKVQFLVAAKSMKQRVIGFFARMVSSIPVVRAADEAKPGTGYVSLSEHDPCIVVGHGTQFTKELGPRMQIMLPKSVNAPLAEVLEVISDTELKLKKEFGGDGGKGTLKIRQKVLELQAQSEPGLEFKKIPHLDQQDMYHHVYQCLTEGGCIGIFPEGGSHDRADLLPLKAGVSLMALGAMANNPSLKVQIVPVGMSYFHPHRFRSRVVVEFGTAFDVPQELVALYRQGGTEKRQAVGQLLNLIYDALKIVTVRAPDYDTLMLCQAARRLYDIPGQHTSLGQVVELNRRFLEGYLHFKDEPKVKKLRDDVLKYNRMVRYLGLRDHQVPRAQKASWKTLGLLIYRLGLLQFWSVLALPGVVLNAPIFLAASAMSRKKAKEALAGSVVKISGRDVVATWKILISLGLTPVLYGFYAFIATMAAIKYGAPIKWQICTPVLVMLALPLVAYAALKFGEAGVDVMKSLPPLVVALIPGQSRSLDRLKAMRVQVTNELVEVVNEFAPKLYDDFDERRMLVTPVSRPGLSRRRSGGAPSRAQGTLLVHPMTWLDEHLFGWSPRPSRSSEESAGVTPSDDGEADDDIHEHCDYDNVVGYLEQRGAESTRPRSSERQGSYADLQRLRNESRERLDGIVPASTQLDETVAEADGVHLRRRADRRDGPDASS</sequence>
<dbReference type="InterPro" id="IPR002123">
    <property type="entry name" value="Plipid/glycerol_acylTrfase"/>
</dbReference>
<dbReference type="SUPFAM" id="SSF69593">
    <property type="entry name" value="Glycerol-3-phosphate (1)-acyltransferase"/>
    <property type="match status" value="1"/>
</dbReference>
<gene>
    <name evidence="4" type="ORF">C8Q71DRAFT_802337</name>
</gene>
<feature type="domain" description="Phospholipid/glycerol acyltransferase" evidence="3">
    <location>
        <begin position="49"/>
        <end position="271"/>
    </location>
</feature>
<feature type="region of interest" description="Disordered" evidence="1">
    <location>
        <begin position="667"/>
        <end position="733"/>
    </location>
</feature>
<keyword evidence="5" id="KW-1185">Reference proteome</keyword>
<evidence type="ECO:0000256" key="2">
    <source>
        <dbReference type="SAM" id="Phobius"/>
    </source>
</evidence>
<organism evidence="4 5">
    <name type="scientific">Rhodofomes roseus</name>
    <dbReference type="NCBI Taxonomy" id="34475"/>
    <lineage>
        <taxon>Eukaryota</taxon>
        <taxon>Fungi</taxon>
        <taxon>Dikarya</taxon>
        <taxon>Basidiomycota</taxon>
        <taxon>Agaricomycotina</taxon>
        <taxon>Agaricomycetes</taxon>
        <taxon>Polyporales</taxon>
        <taxon>Rhodofomes</taxon>
    </lineage>
</organism>
<feature type="transmembrane region" description="Helical" evidence="2">
    <location>
        <begin position="500"/>
        <end position="522"/>
    </location>
</feature>
<dbReference type="Proteomes" id="UP000814176">
    <property type="component" value="Unassembled WGS sequence"/>
</dbReference>
<dbReference type="RefSeq" id="XP_047783852.1">
    <property type="nucleotide sequence ID" value="XM_047925961.1"/>
</dbReference>
<accession>A0ABQ8KUS2</accession>
<evidence type="ECO:0000256" key="1">
    <source>
        <dbReference type="SAM" id="MobiDB-lite"/>
    </source>
</evidence>
<keyword evidence="2" id="KW-0472">Membrane</keyword>
<evidence type="ECO:0000313" key="4">
    <source>
        <dbReference type="EMBL" id="KAH9842805.1"/>
    </source>
</evidence>
<feature type="compositionally biased region" description="Basic and acidic residues" evidence="1">
    <location>
        <begin position="724"/>
        <end position="733"/>
    </location>
</feature>
<feature type="transmembrane region" description="Helical" evidence="2">
    <location>
        <begin position="471"/>
        <end position="494"/>
    </location>
</feature>
<feature type="compositionally biased region" description="Basic and acidic residues" evidence="1">
    <location>
        <begin position="687"/>
        <end position="698"/>
    </location>
</feature>
<feature type="region of interest" description="Disordered" evidence="1">
    <location>
        <begin position="626"/>
        <end position="652"/>
    </location>
</feature>
<dbReference type="InterPro" id="IPR052744">
    <property type="entry name" value="GPAT/DAPAT"/>
</dbReference>
<dbReference type="SMART" id="SM00563">
    <property type="entry name" value="PlsC"/>
    <property type="match status" value="1"/>
</dbReference>
<protein>
    <recommendedName>
        <fullName evidence="3">Phospholipid/glycerol acyltransferase domain-containing protein</fullName>
    </recommendedName>
</protein>
<dbReference type="EMBL" id="JADCUA010000002">
    <property type="protein sequence ID" value="KAH9842805.1"/>
    <property type="molecule type" value="Genomic_DNA"/>
</dbReference>
<evidence type="ECO:0000313" key="5">
    <source>
        <dbReference type="Proteomes" id="UP000814176"/>
    </source>
</evidence>
<keyword evidence="2" id="KW-1133">Transmembrane helix</keyword>
<dbReference type="PANTHER" id="PTHR31605">
    <property type="entry name" value="GLYCEROL-3-PHOSPHATE O-ACYLTRANSFERASE 1"/>
    <property type="match status" value="1"/>
</dbReference>
<feature type="compositionally biased region" description="Basic and acidic residues" evidence="1">
    <location>
        <begin position="667"/>
        <end position="678"/>
    </location>
</feature>
<feature type="transmembrane region" description="Helical" evidence="2">
    <location>
        <begin position="422"/>
        <end position="441"/>
    </location>
</feature>
<proteinExistence type="predicted"/>
<reference evidence="4 5" key="1">
    <citation type="journal article" date="2021" name="Environ. Microbiol.">
        <title>Gene family expansions and transcriptome signatures uncover fungal adaptations to wood decay.</title>
        <authorList>
            <person name="Hage H."/>
            <person name="Miyauchi S."/>
            <person name="Viragh M."/>
            <person name="Drula E."/>
            <person name="Min B."/>
            <person name="Chaduli D."/>
            <person name="Navarro D."/>
            <person name="Favel A."/>
            <person name="Norest M."/>
            <person name="Lesage-Meessen L."/>
            <person name="Balint B."/>
            <person name="Merenyi Z."/>
            <person name="de Eugenio L."/>
            <person name="Morin E."/>
            <person name="Martinez A.T."/>
            <person name="Baldrian P."/>
            <person name="Stursova M."/>
            <person name="Martinez M.J."/>
            <person name="Novotny C."/>
            <person name="Magnuson J.K."/>
            <person name="Spatafora J.W."/>
            <person name="Maurice S."/>
            <person name="Pangilinan J."/>
            <person name="Andreopoulos W."/>
            <person name="LaButti K."/>
            <person name="Hundley H."/>
            <person name="Na H."/>
            <person name="Kuo A."/>
            <person name="Barry K."/>
            <person name="Lipzen A."/>
            <person name="Henrissat B."/>
            <person name="Riley R."/>
            <person name="Ahrendt S."/>
            <person name="Nagy L.G."/>
            <person name="Grigoriev I.V."/>
            <person name="Martin F."/>
            <person name="Rosso M.N."/>
        </authorList>
    </citation>
    <scope>NUCLEOTIDE SEQUENCE [LARGE SCALE GENOMIC DNA]</scope>
    <source>
        <strain evidence="4 5">CIRM-BRFM 1785</strain>
    </source>
</reference>
<dbReference type="GeneID" id="72006693"/>
<dbReference type="PANTHER" id="PTHR31605:SF0">
    <property type="entry name" value="GLYCEROL-3-PHOSPHATE O-ACYLTRANSFERASE 1"/>
    <property type="match status" value="1"/>
</dbReference>
<name>A0ABQ8KUS2_9APHY</name>